<dbReference type="InterPro" id="IPR017850">
    <property type="entry name" value="Alkaline_phosphatase_core_sf"/>
</dbReference>
<dbReference type="AlphaFoldDB" id="F0SDG1"/>
<dbReference type="PANTHER" id="PTHR43751">
    <property type="entry name" value="SULFATASE"/>
    <property type="match status" value="1"/>
</dbReference>
<dbReference type="InterPro" id="IPR000917">
    <property type="entry name" value="Sulfatase_N"/>
</dbReference>
<dbReference type="OrthoDB" id="975025at2"/>
<proteinExistence type="predicted"/>
<dbReference type="eggNOG" id="COG3119">
    <property type="taxonomic scope" value="Bacteria"/>
</dbReference>
<dbReference type="EMBL" id="CP002545">
    <property type="protein sequence ID" value="ADY53944.1"/>
    <property type="molecule type" value="Genomic_DNA"/>
</dbReference>
<evidence type="ECO:0000313" key="3">
    <source>
        <dbReference type="Proteomes" id="UP000000310"/>
    </source>
</evidence>
<dbReference type="STRING" id="762903.Pedsa_3410"/>
<dbReference type="KEGG" id="psn:Pedsa_3410"/>
<evidence type="ECO:0000259" key="1">
    <source>
        <dbReference type="Pfam" id="PF00884"/>
    </source>
</evidence>
<protein>
    <submittedName>
        <fullName evidence="2">Sulfatase</fullName>
    </submittedName>
</protein>
<dbReference type="PANTHER" id="PTHR43751:SF1">
    <property type="entry name" value="SULFATASE ATSG-RELATED"/>
    <property type="match status" value="1"/>
</dbReference>
<keyword evidence="3" id="KW-1185">Reference proteome</keyword>
<accession>F0SDG1</accession>
<dbReference type="RefSeq" id="WP_013634427.1">
    <property type="nucleotide sequence ID" value="NC_015177.1"/>
</dbReference>
<reference evidence="2 3" key="1">
    <citation type="journal article" date="2011" name="Stand. Genomic Sci.">
        <title>Complete genome sequence of the gliding, heparinolytic Pedobacter saltans type strain (113).</title>
        <authorList>
            <person name="Liolios K."/>
            <person name="Sikorski J."/>
            <person name="Lu M."/>
            <person name="Nolan M."/>
            <person name="Lapidus A."/>
            <person name="Lucas S."/>
            <person name="Hammon N."/>
            <person name="Deshpande S."/>
            <person name="Cheng J.F."/>
            <person name="Tapia R."/>
            <person name="Han C."/>
            <person name="Goodwin L."/>
            <person name="Pitluck S."/>
            <person name="Huntemann M."/>
            <person name="Ivanova N."/>
            <person name="Pagani I."/>
            <person name="Mavromatis K."/>
            <person name="Ovchinikova G."/>
            <person name="Pati A."/>
            <person name="Chen A."/>
            <person name="Palaniappan K."/>
            <person name="Land M."/>
            <person name="Hauser L."/>
            <person name="Brambilla E.M."/>
            <person name="Kotsyurbenko O."/>
            <person name="Rohde M."/>
            <person name="Tindall B.J."/>
            <person name="Abt B."/>
            <person name="Goker M."/>
            <person name="Detter J.C."/>
            <person name="Woyke T."/>
            <person name="Bristow J."/>
            <person name="Eisen J.A."/>
            <person name="Markowitz V."/>
            <person name="Hugenholtz P."/>
            <person name="Klenk H.P."/>
            <person name="Kyrpides N.C."/>
        </authorList>
    </citation>
    <scope>NUCLEOTIDE SEQUENCE [LARGE SCALE GENOMIC DNA]</scope>
    <source>
        <strain evidence="3">ATCC 51119 / DSM 12145 / JCM 21818 / LMG 10337 / NBRC 100064 / NCIMB 13643</strain>
    </source>
</reference>
<dbReference type="Gene3D" id="3.40.720.10">
    <property type="entry name" value="Alkaline Phosphatase, subunit A"/>
    <property type="match status" value="1"/>
</dbReference>
<dbReference type="SUPFAM" id="SSF53649">
    <property type="entry name" value="Alkaline phosphatase-like"/>
    <property type="match status" value="1"/>
</dbReference>
<reference evidence="3" key="2">
    <citation type="submission" date="2011-02" db="EMBL/GenBank/DDBJ databases">
        <title>The complete genome of Pedobacter saltans DSM 12145.</title>
        <authorList>
            <consortium name="US DOE Joint Genome Institute (JGI-PGF)"/>
            <person name="Lucas S."/>
            <person name="Copeland A."/>
            <person name="Lapidus A."/>
            <person name="Bruce D."/>
            <person name="Goodwin L."/>
            <person name="Pitluck S."/>
            <person name="Kyrpides N."/>
            <person name="Mavromatis K."/>
            <person name="Pagani I."/>
            <person name="Ivanova N."/>
            <person name="Ovchinnikova G."/>
            <person name="Lu M."/>
            <person name="Detter J.C."/>
            <person name="Han C."/>
            <person name="Land M."/>
            <person name="Hauser L."/>
            <person name="Markowitz V."/>
            <person name="Cheng J.-F."/>
            <person name="Hugenholtz P."/>
            <person name="Woyke T."/>
            <person name="Wu D."/>
            <person name="Tindall B."/>
            <person name="Pomrenke H.G."/>
            <person name="Brambilla E."/>
            <person name="Klenk H.-P."/>
            <person name="Eisen J.A."/>
        </authorList>
    </citation>
    <scope>NUCLEOTIDE SEQUENCE [LARGE SCALE GENOMIC DNA]</scope>
    <source>
        <strain evidence="3">ATCC 51119 / DSM 12145 / JCM 21818 / LMG 10337 / NBRC 100064 / NCIMB 13643</strain>
    </source>
</reference>
<name>F0SDG1_PSESL</name>
<organism evidence="2 3">
    <name type="scientific">Pseudopedobacter saltans (strain ATCC 51119 / DSM 12145 / JCM 21818 / CCUG 39354 / LMG 10337 / NBRC 100064 / NCIMB 13643)</name>
    <name type="common">Pedobacter saltans</name>
    <dbReference type="NCBI Taxonomy" id="762903"/>
    <lineage>
        <taxon>Bacteria</taxon>
        <taxon>Pseudomonadati</taxon>
        <taxon>Bacteroidota</taxon>
        <taxon>Sphingobacteriia</taxon>
        <taxon>Sphingobacteriales</taxon>
        <taxon>Sphingobacteriaceae</taxon>
        <taxon>Pseudopedobacter</taxon>
    </lineage>
</organism>
<feature type="domain" description="Sulfatase N-terminal" evidence="1">
    <location>
        <begin position="31"/>
        <end position="318"/>
    </location>
</feature>
<sequence>MINKIKDIVISLSVLLVGYNSVSASQVQSRPNVLFIIADDLSYPYASAYGNKMISTPGFDYVANKGALFKNAFVTSPGCSPSRASILTGLYPWELKEAGTHASSFPKEFKVYPDILKETGYHTGYTGKGWGPGDWTVSDRITNPAGPEYNQLKLEPPHSGISNIDYTANFKDFLDKRKEGQPFCFWLGTLEPHRPFENMSWTKENLNLSNAVVPGFLPDNEIVRGDLLDFAVEVQWFDSHIMKCINELKNRGLFDNTIVIVTADNGMAFPKAKANCYDAGIHVPLAICWGNNIKPQQVIDELVSLVDVAPTLMDVIGINSKIKYSGTSLLPLLKGVKHHPQKMVFAGRERHSFSRFENKGYPMRCIRTENYLLIHNYEPERWPAGDPTEIKNGKLAKAHQAYYDIDDAPSKEYLLENYKDPAVEKYFKSATSKRPEFELFDIRNDEDCMTNLASEKRYTKILYEMKKMLNNKLQETKDIRIGAYAEVWETYPRLEGKSRVFPKP</sequence>
<dbReference type="InterPro" id="IPR052701">
    <property type="entry name" value="GAG_Ulvan_Degrading_Sulfatases"/>
</dbReference>
<dbReference type="HOGENOM" id="CLU_006332_9_3_10"/>
<gene>
    <name evidence="2" type="ordered locus">Pedsa_3410</name>
</gene>
<dbReference type="Pfam" id="PF00884">
    <property type="entry name" value="Sulfatase"/>
    <property type="match status" value="1"/>
</dbReference>
<dbReference type="Proteomes" id="UP000000310">
    <property type="component" value="Chromosome"/>
</dbReference>
<evidence type="ECO:0000313" key="2">
    <source>
        <dbReference type="EMBL" id="ADY53944.1"/>
    </source>
</evidence>
<dbReference type="CDD" id="cd16027">
    <property type="entry name" value="SGSH"/>
    <property type="match status" value="1"/>
</dbReference>